<reference evidence="2" key="1">
    <citation type="submission" date="2020-05" db="EMBL/GenBank/DDBJ databases">
        <authorList>
            <person name="Chiriac C."/>
            <person name="Salcher M."/>
            <person name="Ghai R."/>
            <person name="Kavagutti S V."/>
        </authorList>
    </citation>
    <scope>NUCLEOTIDE SEQUENCE</scope>
</reference>
<gene>
    <name evidence="2" type="ORF">UFOPK2044_00801</name>
</gene>
<organism evidence="2">
    <name type="scientific">freshwater metagenome</name>
    <dbReference type="NCBI Taxonomy" id="449393"/>
    <lineage>
        <taxon>unclassified sequences</taxon>
        <taxon>metagenomes</taxon>
        <taxon>ecological metagenomes</taxon>
    </lineage>
</organism>
<keyword evidence="1" id="KW-0812">Transmembrane</keyword>
<proteinExistence type="predicted"/>
<sequence length="57" mass="5999">MSPSSSSSFAVGSERFEVLTSSEVSTSSVSVASRFSFAICVFALLGASLARWLNSLF</sequence>
<dbReference type="AlphaFoldDB" id="A0A6J6JLD6"/>
<keyword evidence="1" id="KW-0472">Membrane</keyword>
<feature type="transmembrane region" description="Helical" evidence="1">
    <location>
        <begin position="35"/>
        <end position="53"/>
    </location>
</feature>
<keyword evidence="1" id="KW-1133">Transmembrane helix</keyword>
<evidence type="ECO:0000256" key="1">
    <source>
        <dbReference type="SAM" id="Phobius"/>
    </source>
</evidence>
<evidence type="ECO:0000313" key="2">
    <source>
        <dbReference type="EMBL" id="CAB4638130.1"/>
    </source>
</evidence>
<name>A0A6J6JLD6_9ZZZZ</name>
<protein>
    <submittedName>
        <fullName evidence="2">Unannotated protein</fullName>
    </submittedName>
</protein>
<accession>A0A6J6JLD6</accession>
<dbReference type="EMBL" id="CAEZVO010000126">
    <property type="protein sequence ID" value="CAB4638130.1"/>
    <property type="molecule type" value="Genomic_DNA"/>
</dbReference>